<proteinExistence type="predicted"/>
<protein>
    <submittedName>
        <fullName evidence="2">Uncharacterized protein</fullName>
    </submittedName>
</protein>
<feature type="region of interest" description="Disordered" evidence="1">
    <location>
        <begin position="93"/>
        <end position="183"/>
    </location>
</feature>
<reference evidence="3 4" key="2">
    <citation type="submission" date="2024-07" db="EMBL/GenBank/DDBJ databases">
        <authorList>
            <person name="Akdeniz Z."/>
        </authorList>
    </citation>
    <scope>NUCLEOTIDE SEQUENCE [LARGE SCALE GENOMIC DNA]</scope>
</reference>
<feature type="compositionally biased region" description="Low complexity" evidence="1">
    <location>
        <begin position="106"/>
        <end position="117"/>
    </location>
</feature>
<keyword evidence="4" id="KW-1185">Reference proteome</keyword>
<evidence type="ECO:0000256" key="1">
    <source>
        <dbReference type="SAM" id="MobiDB-lite"/>
    </source>
</evidence>
<reference evidence="2" key="1">
    <citation type="submission" date="2023-06" db="EMBL/GenBank/DDBJ databases">
        <authorList>
            <person name="Kurt Z."/>
        </authorList>
    </citation>
    <scope>NUCLEOTIDE SEQUENCE</scope>
</reference>
<gene>
    <name evidence="2" type="ORF">HINF_LOCUS1330</name>
    <name evidence="3" type="ORF">HINF_LOCUS62540</name>
</gene>
<feature type="compositionally biased region" description="Polar residues" evidence="1">
    <location>
        <begin position="172"/>
        <end position="183"/>
    </location>
</feature>
<accession>A0AA86N6D7</accession>
<feature type="region of interest" description="Disordered" evidence="1">
    <location>
        <begin position="328"/>
        <end position="349"/>
    </location>
</feature>
<comment type="caution">
    <text evidence="2">The sequence shown here is derived from an EMBL/GenBank/DDBJ whole genome shotgun (WGS) entry which is preliminary data.</text>
</comment>
<dbReference type="Proteomes" id="UP001642409">
    <property type="component" value="Unassembled WGS sequence"/>
</dbReference>
<organism evidence="2">
    <name type="scientific">Hexamita inflata</name>
    <dbReference type="NCBI Taxonomy" id="28002"/>
    <lineage>
        <taxon>Eukaryota</taxon>
        <taxon>Metamonada</taxon>
        <taxon>Diplomonadida</taxon>
        <taxon>Hexamitidae</taxon>
        <taxon>Hexamitinae</taxon>
        <taxon>Hexamita</taxon>
    </lineage>
</organism>
<dbReference type="AlphaFoldDB" id="A0AA86N6D7"/>
<dbReference type="EMBL" id="CAXDID020000384">
    <property type="protein sequence ID" value="CAL6085142.1"/>
    <property type="molecule type" value="Genomic_DNA"/>
</dbReference>
<sequence>MKEESVSKVSSALASEYFRQRNSLTKYDLSKEEPAEIQLSLAFRSFSSESASRELKLSFPYQKSRTAPLIRESASIFPRESKIVRILLHQNRNQAAERELSRRTASKPASKTKAAPAQESPRQRNSPHCDPLLQAAPHRSRSRQAASPEQARLHPPTRNAHPNLQPGLHRASPQQKHLSKDTSSVLHSKAARIWFSTNNAVKLPSDQVEQYWPHAGELKIKQTVAAQLAKIASKNEQQHRVAPQLLEFTYSSQCTRAPWSMESGGFASISQAGETIHTCRGDSHLEAVSHNMPKGGFSQLLCQTRLQTSALIKMFLSYQSRLLAVRGPQQDKTNLSRDGLNPAHVPLHG</sequence>
<evidence type="ECO:0000313" key="4">
    <source>
        <dbReference type="Proteomes" id="UP001642409"/>
    </source>
</evidence>
<dbReference type="EMBL" id="CATOUU010000032">
    <property type="protein sequence ID" value="CAI9913685.1"/>
    <property type="molecule type" value="Genomic_DNA"/>
</dbReference>
<name>A0AA86N6D7_9EUKA</name>
<evidence type="ECO:0000313" key="2">
    <source>
        <dbReference type="EMBL" id="CAI9913685.1"/>
    </source>
</evidence>
<evidence type="ECO:0000313" key="3">
    <source>
        <dbReference type="EMBL" id="CAL6085142.1"/>
    </source>
</evidence>